<comment type="similarity">
    <text evidence="1">Belongs to the TSR2 family.</text>
</comment>
<dbReference type="PANTHER" id="PTHR21250">
    <property type="entry name" value="PRE-RRNA-PROCESSING PROTEIN TSR2 HOMOLOG"/>
    <property type="match status" value="1"/>
</dbReference>
<evidence type="ECO:0000256" key="2">
    <source>
        <dbReference type="ARBA" id="ARBA00022552"/>
    </source>
</evidence>
<dbReference type="GO" id="GO:0006364">
    <property type="term" value="P:rRNA processing"/>
    <property type="evidence" value="ECO:0007669"/>
    <property type="project" value="UniProtKB-KW"/>
</dbReference>
<feature type="region of interest" description="Disordered" evidence="3">
    <location>
        <begin position="142"/>
        <end position="205"/>
    </location>
</feature>
<comment type="caution">
    <text evidence="4">The sequence shown here is derived from an EMBL/GenBank/DDBJ whole genome shotgun (WGS) entry which is preliminary data.</text>
</comment>
<evidence type="ECO:0000256" key="3">
    <source>
        <dbReference type="SAM" id="MobiDB-lite"/>
    </source>
</evidence>
<evidence type="ECO:0008006" key="6">
    <source>
        <dbReference type="Google" id="ProtNLM"/>
    </source>
</evidence>
<feature type="compositionally biased region" description="Low complexity" evidence="3">
    <location>
        <begin position="162"/>
        <end position="179"/>
    </location>
</feature>
<dbReference type="AlphaFoldDB" id="A0AA36MJC9"/>
<dbReference type="InterPro" id="IPR019398">
    <property type="entry name" value="Pre-rRNA_process_TSR2"/>
</dbReference>
<organism evidence="4 5">
    <name type="scientific">Effrenium voratum</name>
    <dbReference type="NCBI Taxonomy" id="2562239"/>
    <lineage>
        <taxon>Eukaryota</taxon>
        <taxon>Sar</taxon>
        <taxon>Alveolata</taxon>
        <taxon>Dinophyceae</taxon>
        <taxon>Suessiales</taxon>
        <taxon>Symbiodiniaceae</taxon>
        <taxon>Effrenium</taxon>
    </lineage>
</organism>
<gene>
    <name evidence="4" type="ORF">EVOR1521_LOCUS3598</name>
</gene>
<accession>A0AA36MJC9</accession>
<name>A0AA36MJC9_9DINO</name>
<keyword evidence="2" id="KW-0698">rRNA processing</keyword>
<dbReference type="EMBL" id="CAUJNA010000224">
    <property type="protein sequence ID" value="CAJ1373906.1"/>
    <property type="molecule type" value="Genomic_DNA"/>
</dbReference>
<protein>
    <recommendedName>
        <fullName evidence="6">Pre-rRNA-processing protein TSR2</fullName>
    </recommendedName>
</protein>
<sequence>MEQKFHEAVDRVFERWTTLALATDQGWGGRDSFAKARQLQAEVVEYLSTTSRKKRPPSWENPSDVEELSRHLYQRIDELFNTETDDGSDAEVAMLCLRLFNTCQRGDSSFADQVLQATVGKQDLAQSQGSERIEYATEEDELLDKLDGMDIDEGEEGDSDGEQGMPQPEAAPAASPPAAGYKQVIEPTVDEDGFTSVVKGHRRPR</sequence>
<feature type="compositionally biased region" description="Acidic residues" evidence="3">
    <location>
        <begin position="149"/>
        <end position="161"/>
    </location>
</feature>
<reference evidence="4" key="1">
    <citation type="submission" date="2023-08" db="EMBL/GenBank/DDBJ databases">
        <authorList>
            <person name="Chen Y."/>
            <person name="Shah S."/>
            <person name="Dougan E. K."/>
            <person name="Thang M."/>
            <person name="Chan C."/>
        </authorList>
    </citation>
    <scope>NUCLEOTIDE SEQUENCE</scope>
</reference>
<proteinExistence type="inferred from homology"/>
<dbReference type="Pfam" id="PF10273">
    <property type="entry name" value="WGG"/>
    <property type="match status" value="1"/>
</dbReference>
<dbReference type="Proteomes" id="UP001178507">
    <property type="component" value="Unassembled WGS sequence"/>
</dbReference>
<evidence type="ECO:0000256" key="1">
    <source>
        <dbReference type="ARBA" id="ARBA00006524"/>
    </source>
</evidence>
<evidence type="ECO:0000313" key="4">
    <source>
        <dbReference type="EMBL" id="CAJ1373906.1"/>
    </source>
</evidence>
<keyword evidence="5" id="KW-1185">Reference proteome</keyword>
<evidence type="ECO:0000313" key="5">
    <source>
        <dbReference type="Proteomes" id="UP001178507"/>
    </source>
</evidence>